<keyword evidence="2" id="KW-1185">Reference proteome</keyword>
<sequence length="77" mass="8576">MSAIDKRRKVSVQATAQGLLYYRTTLENLLRVIQTGDEKLIKRLIDDIRAGVPLEVISRTAAECLELTAVPPPPMLD</sequence>
<protein>
    <submittedName>
        <fullName evidence="1">Uncharacterized protein</fullName>
    </submittedName>
</protein>
<evidence type="ECO:0000313" key="2">
    <source>
        <dbReference type="Proteomes" id="UP000327118"/>
    </source>
</evidence>
<name>A0A5N6ZC06_9EURO</name>
<accession>A0A5N6ZC06</accession>
<gene>
    <name evidence="1" type="ORF">BDV28DRAFT_147299</name>
</gene>
<reference evidence="2" key="1">
    <citation type="submission" date="2019-04" db="EMBL/GenBank/DDBJ databases">
        <title>Friends and foes A comparative genomics studyof 23 Aspergillus species from section Flavi.</title>
        <authorList>
            <consortium name="DOE Joint Genome Institute"/>
            <person name="Kjaerbolling I."/>
            <person name="Vesth T."/>
            <person name="Frisvad J.C."/>
            <person name="Nybo J.L."/>
            <person name="Theobald S."/>
            <person name="Kildgaard S."/>
            <person name="Isbrandt T."/>
            <person name="Kuo A."/>
            <person name="Sato A."/>
            <person name="Lyhne E.K."/>
            <person name="Kogle M.E."/>
            <person name="Wiebenga A."/>
            <person name="Kun R.S."/>
            <person name="Lubbers R.J."/>
            <person name="Makela M.R."/>
            <person name="Barry K."/>
            <person name="Chovatia M."/>
            <person name="Clum A."/>
            <person name="Daum C."/>
            <person name="Haridas S."/>
            <person name="He G."/>
            <person name="LaButti K."/>
            <person name="Lipzen A."/>
            <person name="Mondo S."/>
            <person name="Riley R."/>
            <person name="Salamov A."/>
            <person name="Simmons B.A."/>
            <person name="Magnuson J.K."/>
            <person name="Henrissat B."/>
            <person name="Mortensen U.H."/>
            <person name="Larsen T.O."/>
            <person name="Devries R.P."/>
            <person name="Grigoriev I.V."/>
            <person name="Machida M."/>
            <person name="Baker S.E."/>
            <person name="Andersen M.R."/>
        </authorList>
    </citation>
    <scope>NUCLEOTIDE SEQUENCE [LARGE SCALE GENOMIC DNA]</scope>
    <source>
        <strain evidence="2">CBS 553.77</strain>
    </source>
</reference>
<proteinExistence type="predicted"/>
<organism evidence="1 2">
    <name type="scientific">Aspergillus coremiiformis</name>
    <dbReference type="NCBI Taxonomy" id="138285"/>
    <lineage>
        <taxon>Eukaryota</taxon>
        <taxon>Fungi</taxon>
        <taxon>Dikarya</taxon>
        <taxon>Ascomycota</taxon>
        <taxon>Pezizomycotina</taxon>
        <taxon>Eurotiomycetes</taxon>
        <taxon>Eurotiomycetidae</taxon>
        <taxon>Eurotiales</taxon>
        <taxon>Aspergillaceae</taxon>
        <taxon>Aspergillus</taxon>
        <taxon>Aspergillus subgen. Circumdati</taxon>
    </lineage>
</organism>
<evidence type="ECO:0000313" key="1">
    <source>
        <dbReference type="EMBL" id="KAE8354279.1"/>
    </source>
</evidence>
<dbReference type="EMBL" id="ML739076">
    <property type="protein sequence ID" value="KAE8354279.1"/>
    <property type="molecule type" value="Genomic_DNA"/>
</dbReference>
<dbReference type="AlphaFoldDB" id="A0A5N6ZC06"/>
<dbReference type="Proteomes" id="UP000327118">
    <property type="component" value="Unassembled WGS sequence"/>
</dbReference>